<evidence type="ECO:0000313" key="2">
    <source>
        <dbReference type="Proteomes" id="UP000237511"/>
    </source>
</evidence>
<dbReference type="AlphaFoldDB" id="A0A2S3YNB8"/>
<reference evidence="1 2" key="1">
    <citation type="journal article" date="2014" name="Syst. Appl. Microbiol.">
        <title>Microsymbionts of Phaseolus vulgaris in acid and alkaline soils of Mexico.</title>
        <authorList>
            <person name="Verastegui-Valdes M.M."/>
            <person name="Zhang Y.J."/>
            <person name="Rivera-Orduna F.N."/>
            <person name="Cheng H.P."/>
            <person name="Sui X.H."/>
            <person name="Wang E.T."/>
        </authorList>
    </citation>
    <scope>NUCLEOTIDE SEQUENCE [LARGE SCALE GENOMIC DNA]</scope>
    <source>
        <strain evidence="1 2">FG01</strain>
    </source>
</reference>
<dbReference type="Pfam" id="PF00300">
    <property type="entry name" value="His_Phos_1"/>
    <property type="match status" value="1"/>
</dbReference>
<organism evidence="1 2">
    <name type="scientific">Sinorhizobium americanum</name>
    <dbReference type="NCBI Taxonomy" id="194963"/>
    <lineage>
        <taxon>Bacteria</taxon>
        <taxon>Pseudomonadati</taxon>
        <taxon>Pseudomonadota</taxon>
        <taxon>Alphaproteobacteria</taxon>
        <taxon>Hyphomicrobiales</taxon>
        <taxon>Rhizobiaceae</taxon>
        <taxon>Sinorhizobium/Ensifer group</taxon>
        <taxon>Sinorhizobium</taxon>
    </lineage>
</organism>
<proteinExistence type="predicted"/>
<protein>
    <recommendedName>
        <fullName evidence="3">Histidine phosphatase family protein</fullName>
    </recommendedName>
</protein>
<dbReference type="InterPro" id="IPR013078">
    <property type="entry name" value="His_Pase_superF_clade-1"/>
</dbReference>
<name>A0A2S3YNB8_9HYPH</name>
<dbReference type="Proteomes" id="UP000237511">
    <property type="component" value="Unassembled WGS sequence"/>
</dbReference>
<dbReference type="SUPFAM" id="SSF53254">
    <property type="entry name" value="Phosphoglycerate mutase-like"/>
    <property type="match status" value="1"/>
</dbReference>
<dbReference type="RefSeq" id="WP_097528052.1">
    <property type="nucleotide sequence ID" value="NZ_LODU01000032.1"/>
</dbReference>
<accession>A0A2S3YNB8</accession>
<sequence>MTITARVNGLIQVCLALVIALTFAMALPAKSVAEDEVTTIYIVRHAEKDKLNRGEKEPPGPGLTDAGRKRAETLAAIMKDVGVKAIYVNDYLRTQKTAEPTERDTGAPVFQIKDPAETVKHVLKNHRGQTVLIVGRTTTVDDLGRALKVRIPTLRETQYDQMFIVRWTAGKSELETRKYGEKSPD</sequence>
<gene>
    <name evidence="1" type="ORF">ATY31_14695</name>
</gene>
<evidence type="ECO:0000313" key="1">
    <source>
        <dbReference type="EMBL" id="POH30562.1"/>
    </source>
</evidence>
<dbReference type="Gene3D" id="3.40.50.1240">
    <property type="entry name" value="Phosphoglycerate mutase-like"/>
    <property type="match status" value="1"/>
</dbReference>
<dbReference type="CDD" id="cd07067">
    <property type="entry name" value="HP_PGM_like"/>
    <property type="match status" value="1"/>
</dbReference>
<comment type="caution">
    <text evidence="1">The sequence shown here is derived from an EMBL/GenBank/DDBJ whole genome shotgun (WGS) entry which is preliminary data.</text>
</comment>
<dbReference type="EMBL" id="LODU01000032">
    <property type="protein sequence ID" value="POH30562.1"/>
    <property type="molecule type" value="Genomic_DNA"/>
</dbReference>
<dbReference type="InterPro" id="IPR029033">
    <property type="entry name" value="His_PPase_superfam"/>
</dbReference>
<evidence type="ECO:0008006" key="3">
    <source>
        <dbReference type="Google" id="ProtNLM"/>
    </source>
</evidence>